<dbReference type="AlphaFoldDB" id="A0A822XT14"/>
<sequence>MGQDHDSPLMLEEISEEGKDL</sequence>
<evidence type="ECO:0000313" key="2">
    <source>
        <dbReference type="EMBL" id="DAD20588.1"/>
    </source>
</evidence>
<evidence type="ECO:0000313" key="3">
    <source>
        <dbReference type="Proteomes" id="UP000607653"/>
    </source>
</evidence>
<protein>
    <submittedName>
        <fullName evidence="2">Uncharacterized protein</fullName>
    </submittedName>
</protein>
<feature type="region of interest" description="Disordered" evidence="1">
    <location>
        <begin position="1"/>
        <end position="21"/>
    </location>
</feature>
<accession>A0A822XT14</accession>
<organism evidence="2 3">
    <name type="scientific">Nelumbo nucifera</name>
    <name type="common">Sacred lotus</name>
    <dbReference type="NCBI Taxonomy" id="4432"/>
    <lineage>
        <taxon>Eukaryota</taxon>
        <taxon>Viridiplantae</taxon>
        <taxon>Streptophyta</taxon>
        <taxon>Embryophyta</taxon>
        <taxon>Tracheophyta</taxon>
        <taxon>Spermatophyta</taxon>
        <taxon>Magnoliopsida</taxon>
        <taxon>Proteales</taxon>
        <taxon>Nelumbonaceae</taxon>
        <taxon>Nelumbo</taxon>
    </lineage>
</organism>
<gene>
    <name evidence="2" type="ORF">HUJ06_022051</name>
</gene>
<keyword evidence="3" id="KW-1185">Reference proteome</keyword>
<proteinExistence type="predicted"/>
<reference evidence="2 3" key="1">
    <citation type="journal article" date="2020" name="Mol. Biol. Evol.">
        <title>Distinct Expression and Methylation Patterns for Genes with Different Fates following a Single Whole-Genome Duplication in Flowering Plants.</title>
        <authorList>
            <person name="Shi T."/>
            <person name="Rahmani R.S."/>
            <person name="Gugger P.F."/>
            <person name="Wang M."/>
            <person name="Li H."/>
            <person name="Zhang Y."/>
            <person name="Li Z."/>
            <person name="Wang Q."/>
            <person name="Van de Peer Y."/>
            <person name="Marchal K."/>
            <person name="Chen J."/>
        </authorList>
    </citation>
    <scope>NUCLEOTIDE SEQUENCE [LARGE SCALE GENOMIC DNA]</scope>
    <source>
        <tissue evidence="2">Leaf</tissue>
    </source>
</reference>
<dbReference type="Proteomes" id="UP000607653">
    <property type="component" value="Unassembled WGS sequence"/>
</dbReference>
<dbReference type="EMBL" id="DUZY01000001">
    <property type="protein sequence ID" value="DAD20588.1"/>
    <property type="molecule type" value="Genomic_DNA"/>
</dbReference>
<evidence type="ECO:0000256" key="1">
    <source>
        <dbReference type="SAM" id="MobiDB-lite"/>
    </source>
</evidence>
<name>A0A822XT14_NELNU</name>
<comment type="caution">
    <text evidence="2">The sequence shown here is derived from an EMBL/GenBank/DDBJ whole genome shotgun (WGS) entry which is preliminary data.</text>
</comment>